<keyword evidence="5" id="KW-1185">Reference proteome</keyword>
<dbReference type="Proteomes" id="UP000199687">
    <property type="component" value="Unassembled WGS sequence"/>
</dbReference>
<keyword evidence="1 4" id="KW-0489">Methyltransferase</keyword>
<dbReference type="PIRSF" id="PIRSF018005">
    <property type="entry name" value="UCP018005"/>
    <property type="match status" value="1"/>
</dbReference>
<evidence type="ECO:0000313" key="4">
    <source>
        <dbReference type="EMBL" id="SER93965.1"/>
    </source>
</evidence>
<dbReference type="InterPro" id="IPR035094">
    <property type="entry name" value="EgtD"/>
</dbReference>
<dbReference type="EMBL" id="FOGL01000013">
    <property type="protein sequence ID" value="SER93965.1"/>
    <property type="molecule type" value="Genomic_DNA"/>
</dbReference>
<dbReference type="PANTHER" id="PTHR43397">
    <property type="entry name" value="ERGOTHIONEINE BIOSYNTHESIS PROTEIN 1"/>
    <property type="match status" value="1"/>
</dbReference>
<evidence type="ECO:0000313" key="5">
    <source>
        <dbReference type="Proteomes" id="UP000199687"/>
    </source>
</evidence>
<dbReference type="InterPro" id="IPR017804">
    <property type="entry name" value="MeTrfase_EgtD-like"/>
</dbReference>
<dbReference type="InterPro" id="IPR019257">
    <property type="entry name" value="MeTrfase_dom"/>
</dbReference>
<dbReference type="RefSeq" id="WP_089741738.1">
    <property type="nucleotide sequence ID" value="NZ_FOGL01000013.1"/>
</dbReference>
<reference evidence="4 5" key="1">
    <citation type="submission" date="2016-10" db="EMBL/GenBank/DDBJ databases">
        <authorList>
            <person name="de Groot N.N."/>
        </authorList>
    </citation>
    <scope>NUCLEOTIDE SEQUENCE [LARGE SCALE GENOMIC DNA]</scope>
    <source>
        <strain evidence="4 5">CGMCC 1.7727</strain>
    </source>
</reference>
<dbReference type="GO" id="GO:0032259">
    <property type="term" value="P:methylation"/>
    <property type="evidence" value="ECO:0007669"/>
    <property type="project" value="UniProtKB-KW"/>
</dbReference>
<keyword evidence="2 4" id="KW-0808">Transferase</keyword>
<evidence type="ECO:0000259" key="3">
    <source>
        <dbReference type="Pfam" id="PF10017"/>
    </source>
</evidence>
<evidence type="ECO:0000256" key="2">
    <source>
        <dbReference type="ARBA" id="ARBA00022679"/>
    </source>
</evidence>
<dbReference type="OrthoDB" id="5289726at2"/>
<dbReference type="Pfam" id="PF10017">
    <property type="entry name" value="Methyltransf_33"/>
    <property type="match status" value="1"/>
</dbReference>
<feature type="domain" description="Histidine-specific methyltransferase SAM-dependent" evidence="3">
    <location>
        <begin position="20"/>
        <end position="318"/>
    </location>
</feature>
<dbReference type="InterPro" id="IPR029063">
    <property type="entry name" value="SAM-dependent_MTases_sf"/>
</dbReference>
<protein>
    <submittedName>
        <fullName evidence="4">Dimethylhistidine N-methyltransferase</fullName>
    </submittedName>
</protein>
<dbReference type="InterPro" id="IPR051128">
    <property type="entry name" value="EgtD_Methyltrsf_superfamily"/>
</dbReference>
<evidence type="ECO:0000256" key="1">
    <source>
        <dbReference type="ARBA" id="ARBA00022603"/>
    </source>
</evidence>
<gene>
    <name evidence="4" type="ORF">SAMN04487944_11358</name>
</gene>
<dbReference type="NCBIfam" id="TIGR03438">
    <property type="entry name" value="egtD_ergothio"/>
    <property type="match status" value="1"/>
</dbReference>
<dbReference type="SUPFAM" id="SSF53335">
    <property type="entry name" value="S-adenosyl-L-methionine-dependent methyltransferases"/>
    <property type="match status" value="1"/>
</dbReference>
<organism evidence="4 5">
    <name type="scientific">Gracilibacillus ureilyticus</name>
    <dbReference type="NCBI Taxonomy" id="531814"/>
    <lineage>
        <taxon>Bacteria</taxon>
        <taxon>Bacillati</taxon>
        <taxon>Bacillota</taxon>
        <taxon>Bacilli</taxon>
        <taxon>Bacillales</taxon>
        <taxon>Bacillaceae</taxon>
        <taxon>Gracilibacillus</taxon>
    </lineage>
</organism>
<dbReference type="GO" id="GO:0008168">
    <property type="term" value="F:methyltransferase activity"/>
    <property type="evidence" value="ECO:0007669"/>
    <property type="project" value="UniProtKB-KW"/>
</dbReference>
<dbReference type="STRING" id="531814.SAMN04487944_11358"/>
<dbReference type="PANTHER" id="PTHR43397:SF1">
    <property type="entry name" value="ERGOTHIONEINE BIOSYNTHESIS PROTEIN 1"/>
    <property type="match status" value="1"/>
</dbReference>
<dbReference type="Gene3D" id="3.40.50.150">
    <property type="entry name" value="Vaccinia Virus protein VP39"/>
    <property type="match status" value="1"/>
</dbReference>
<sequence>MSITSKNIQILDFQPSLGSFRTEVLMGLKSEKKYIDSKWLYDEAGSALFENITALPEYYPTRTELSILLKNAKEITSCVGEQVTLVDFGSGSSEKVKILLNEMKQSISYMPVDISKEFLLESAKQIANENPKLNVTAICADYTKLPDLPFVPGKKVIFFPGSTFGNFEVKKGKEFLKRISNMLKVGDGLLIGLDLKKSHQILNRAYNDDSGVTAAFNLNLLKRINRELDGNFDITRFEHFAFFNEKQERVEMHLKSLQDQFVTIGEDLIEFRKNETIHTENSYKFDLETFELMAKNSGFKNHSVWTDPDSLFSVIYLEKNYS</sequence>
<proteinExistence type="predicted"/>
<dbReference type="AlphaFoldDB" id="A0A1H9T9N8"/>
<accession>A0A1H9T9N8</accession>
<name>A0A1H9T9N8_9BACI</name>